<dbReference type="EMBL" id="CACRXK020011285">
    <property type="protein sequence ID" value="CAB4021138.1"/>
    <property type="molecule type" value="Genomic_DNA"/>
</dbReference>
<gene>
    <name evidence="1" type="ORF">PACLA_8A087997</name>
</gene>
<dbReference type="Pfam" id="PF03564">
    <property type="entry name" value="DUF1759"/>
    <property type="match status" value="1"/>
</dbReference>
<protein>
    <submittedName>
        <fullName evidence="1">Uncharacterized protein</fullName>
    </submittedName>
</protein>
<organism evidence="1 2">
    <name type="scientific">Paramuricea clavata</name>
    <name type="common">Red gorgonian</name>
    <name type="synonym">Violescent sea-whip</name>
    <dbReference type="NCBI Taxonomy" id="317549"/>
    <lineage>
        <taxon>Eukaryota</taxon>
        <taxon>Metazoa</taxon>
        <taxon>Cnidaria</taxon>
        <taxon>Anthozoa</taxon>
        <taxon>Octocorallia</taxon>
        <taxon>Malacalcyonacea</taxon>
        <taxon>Plexauridae</taxon>
        <taxon>Paramuricea</taxon>
    </lineage>
</organism>
<dbReference type="PANTHER" id="PTHR46903">
    <property type="entry name" value="C2H2-TYPE DOMAIN-CONTAINING PROTEIN"/>
    <property type="match status" value="1"/>
</dbReference>
<reference evidence="1" key="1">
    <citation type="submission" date="2020-04" db="EMBL/GenBank/DDBJ databases">
        <authorList>
            <person name="Alioto T."/>
            <person name="Alioto T."/>
            <person name="Gomez Garrido J."/>
        </authorList>
    </citation>
    <scope>NUCLEOTIDE SEQUENCE</scope>
    <source>
        <strain evidence="1">A484AB</strain>
    </source>
</reference>
<proteinExistence type="predicted"/>
<comment type="caution">
    <text evidence="1">The sequence shown here is derived from an EMBL/GenBank/DDBJ whole genome shotgun (WGS) entry which is preliminary data.</text>
</comment>
<dbReference type="OrthoDB" id="10065844at2759"/>
<name>A0A6S7KKY6_PARCT</name>
<evidence type="ECO:0000313" key="1">
    <source>
        <dbReference type="EMBL" id="CAB4021138.1"/>
    </source>
</evidence>
<evidence type="ECO:0000313" key="2">
    <source>
        <dbReference type="Proteomes" id="UP001152795"/>
    </source>
</evidence>
<accession>A0A6S7KKY6</accession>
<dbReference type="PANTHER" id="PTHR46903:SF2">
    <property type="entry name" value="ASPARTIC PUTATIVE DOMAIN-CONTAINING PROTEIN-RELATED"/>
    <property type="match status" value="1"/>
</dbReference>
<dbReference type="AlphaFoldDB" id="A0A6S7KKY6"/>
<dbReference type="Proteomes" id="UP001152795">
    <property type="component" value="Unassembled WGS sequence"/>
</dbReference>
<keyword evidence="2" id="KW-1185">Reference proteome</keyword>
<dbReference type="InterPro" id="IPR005312">
    <property type="entry name" value="DUF1759"/>
</dbReference>
<sequence>MAAEKYKITKELAEKIVCKRFQEEVVMPDFGDNDQISVDEHIKKNQSRLRLPEPGVFSGDHLKYPVWAKAFETLIESPAISSAEKPHYLEKYVSGEAKAIVEGFMLLDGNDTYERAKKQLSKRFGNYLFYDFITELDTNPFCLL</sequence>